<dbReference type="EMBL" id="BLAL01000018">
    <property type="protein sequence ID" value="GES75957.1"/>
    <property type="molecule type" value="Genomic_DNA"/>
</dbReference>
<dbReference type="SUPFAM" id="SSF82109">
    <property type="entry name" value="MIR domain"/>
    <property type="match status" value="1"/>
</dbReference>
<accession>A0A8H3KU40</accession>
<sequence>MNEDLSLSITLRLKIHKHRSNYFIVSYKGLNLNRIPGLWLTGNKSALCPRFTGNWNPNVGIDELDDGLLSEKRFFQFITKVNQKSAIYVICNGQEIDLKSDVLTVTGANCASVDTGSSVSLNTNIGFKHQASGYTLHSHDTNNNKYTPILKQQQVTLYRDINIDNDWLIRHGKKQIISGILN</sequence>
<dbReference type="GO" id="GO:0016740">
    <property type="term" value="F:transferase activity"/>
    <property type="evidence" value="ECO:0007669"/>
    <property type="project" value="UniProtKB-KW"/>
</dbReference>
<dbReference type="Proteomes" id="UP000615446">
    <property type="component" value="Unassembled WGS sequence"/>
</dbReference>
<evidence type="ECO:0000259" key="2">
    <source>
        <dbReference type="PROSITE" id="PS50919"/>
    </source>
</evidence>
<gene>
    <name evidence="3" type="ORF">RCL2_000336000</name>
</gene>
<keyword evidence="1" id="KW-0677">Repeat</keyword>
<proteinExistence type="predicted"/>
<dbReference type="SMART" id="SM00472">
    <property type="entry name" value="MIR"/>
    <property type="match status" value="1"/>
</dbReference>
<evidence type="ECO:0000256" key="1">
    <source>
        <dbReference type="ARBA" id="ARBA00022737"/>
    </source>
</evidence>
<keyword evidence="3" id="KW-0808">Transferase</keyword>
<protein>
    <submittedName>
        <fullName evidence="3">Glycosyltransferase family 39 protein</fullName>
    </submittedName>
</protein>
<evidence type="ECO:0000313" key="4">
    <source>
        <dbReference type="Proteomes" id="UP000615446"/>
    </source>
</evidence>
<dbReference type="InterPro" id="IPR016093">
    <property type="entry name" value="MIR_motif"/>
</dbReference>
<name>A0A8H3KU40_9GLOM</name>
<dbReference type="PROSITE" id="PS50919">
    <property type="entry name" value="MIR"/>
    <property type="match status" value="1"/>
</dbReference>
<comment type="caution">
    <text evidence="3">The sequence shown here is derived from an EMBL/GenBank/DDBJ whole genome shotgun (WGS) entry which is preliminary data.</text>
</comment>
<dbReference type="Gene3D" id="2.80.10.50">
    <property type="match status" value="1"/>
</dbReference>
<organism evidence="3 4">
    <name type="scientific">Rhizophagus clarus</name>
    <dbReference type="NCBI Taxonomy" id="94130"/>
    <lineage>
        <taxon>Eukaryota</taxon>
        <taxon>Fungi</taxon>
        <taxon>Fungi incertae sedis</taxon>
        <taxon>Mucoromycota</taxon>
        <taxon>Glomeromycotina</taxon>
        <taxon>Glomeromycetes</taxon>
        <taxon>Glomerales</taxon>
        <taxon>Glomeraceae</taxon>
        <taxon>Rhizophagus</taxon>
    </lineage>
</organism>
<reference evidence="3" key="1">
    <citation type="submission" date="2019-10" db="EMBL/GenBank/DDBJ databases">
        <title>Conservation and host-specific expression of non-tandemly repeated heterogenous ribosome RNA gene in arbuscular mycorrhizal fungi.</title>
        <authorList>
            <person name="Maeda T."/>
            <person name="Kobayashi Y."/>
            <person name="Nakagawa T."/>
            <person name="Ezawa T."/>
            <person name="Yamaguchi K."/>
            <person name="Bino T."/>
            <person name="Nishimoto Y."/>
            <person name="Shigenobu S."/>
            <person name="Kawaguchi M."/>
        </authorList>
    </citation>
    <scope>NUCLEOTIDE SEQUENCE</scope>
    <source>
        <strain evidence="3">HR1</strain>
    </source>
</reference>
<feature type="domain" description="MIR" evidence="2">
    <location>
        <begin position="116"/>
        <end position="172"/>
    </location>
</feature>
<dbReference type="InterPro" id="IPR036300">
    <property type="entry name" value="MIR_dom_sf"/>
</dbReference>
<evidence type="ECO:0000313" key="3">
    <source>
        <dbReference type="EMBL" id="GES75957.1"/>
    </source>
</evidence>
<dbReference type="AlphaFoldDB" id="A0A8H3KU40"/>